<evidence type="ECO:0000256" key="4">
    <source>
        <dbReference type="ARBA" id="ARBA00023136"/>
    </source>
</evidence>
<dbReference type="EMBL" id="BAAATE010000007">
    <property type="protein sequence ID" value="GAA2661616.1"/>
    <property type="molecule type" value="Genomic_DNA"/>
</dbReference>
<evidence type="ECO:0000256" key="1">
    <source>
        <dbReference type="ARBA" id="ARBA00004141"/>
    </source>
</evidence>
<proteinExistence type="predicted"/>
<dbReference type="Pfam" id="PF09685">
    <property type="entry name" value="MamF_MmsF"/>
    <property type="match status" value="1"/>
</dbReference>
<evidence type="ECO:0000313" key="9">
    <source>
        <dbReference type="Proteomes" id="UP001501666"/>
    </source>
</evidence>
<feature type="transmembrane region" description="Helical" evidence="6">
    <location>
        <begin position="112"/>
        <end position="133"/>
    </location>
</feature>
<evidence type="ECO:0000259" key="7">
    <source>
        <dbReference type="Pfam" id="PF08044"/>
    </source>
</evidence>
<dbReference type="InterPro" id="IPR019109">
    <property type="entry name" value="MamF_MmsF"/>
</dbReference>
<organism evidence="8 9">
    <name type="scientific">Nonomuraea recticatena</name>
    <dbReference type="NCBI Taxonomy" id="46178"/>
    <lineage>
        <taxon>Bacteria</taxon>
        <taxon>Bacillati</taxon>
        <taxon>Actinomycetota</taxon>
        <taxon>Actinomycetes</taxon>
        <taxon>Streptosporangiales</taxon>
        <taxon>Streptosporangiaceae</taxon>
        <taxon>Nonomuraea</taxon>
    </lineage>
</organism>
<protein>
    <recommendedName>
        <fullName evidence="7">DUF1707 domain-containing protein</fullName>
    </recommendedName>
</protein>
<feature type="domain" description="DUF1707" evidence="7">
    <location>
        <begin position="25"/>
        <end position="76"/>
    </location>
</feature>
<comment type="subcellular location">
    <subcellularLocation>
        <location evidence="1">Membrane</location>
        <topology evidence="1">Multi-pass membrane protein</topology>
    </subcellularLocation>
</comment>
<accession>A0ABN3RV67</accession>
<sequence>MAFMAAPHTPAPASYGHGPVPPMELRVTNQDREHVVEHVKAAYAEGRFDKYEFDERLERAMTARTHGDLMPIMTELYGPQRRWQESVPRPVSVPPASARGIPADSGERLGGAAAHLLALPGLLIIGPLIMLLTSGKTSPYVRRHAMEALNFHLTVVGATILLPFTIIGVVLIPVIWVAAFVLTIVGGVSALAENDFRYPLTLRLVK</sequence>
<feature type="transmembrane region" description="Helical" evidence="6">
    <location>
        <begin position="145"/>
        <end position="164"/>
    </location>
</feature>
<evidence type="ECO:0000256" key="6">
    <source>
        <dbReference type="SAM" id="Phobius"/>
    </source>
</evidence>
<keyword evidence="2 6" id="KW-0812">Transmembrane</keyword>
<feature type="region of interest" description="Disordered" evidence="5">
    <location>
        <begin position="1"/>
        <end position="20"/>
    </location>
</feature>
<name>A0ABN3RV67_9ACTN</name>
<keyword evidence="4 6" id="KW-0472">Membrane</keyword>
<comment type="caution">
    <text evidence="8">The sequence shown here is derived from an EMBL/GenBank/DDBJ whole genome shotgun (WGS) entry which is preliminary data.</text>
</comment>
<feature type="transmembrane region" description="Helical" evidence="6">
    <location>
        <begin position="170"/>
        <end position="192"/>
    </location>
</feature>
<evidence type="ECO:0000256" key="5">
    <source>
        <dbReference type="SAM" id="MobiDB-lite"/>
    </source>
</evidence>
<dbReference type="InterPro" id="IPR012551">
    <property type="entry name" value="DUF1707_SHOCT-like"/>
</dbReference>
<gene>
    <name evidence="8" type="ORF">GCM10010412_034830</name>
</gene>
<dbReference type="Proteomes" id="UP001501666">
    <property type="component" value="Unassembled WGS sequence"/>
</dbReference>
<evidence type="ECO:0000256" key="2">
    <source>
        <dbReference type="ARBA" id="ARBA00022692"/>
    </source>
</evidence>
<evidence type="ECO:0000256" key="3">
    <source>
        <dbReference type="ARBA" id="ARBA00022989"/>
    </source>
</evidence>
<keyword evidence="3 6" id="KW-1133">Transmembrane helix</keyword>
<reference evidence="8 9" key="1">
    <citation type="journal article" date="2019" name="Int. J. Syst. Evol. Microbiol.">
        <title>The Global Catalogue of Microorganisms (GCM) 10K type strain sequencing project: providing services to taxonomists for standard genome sequencing and annotation.</title>
        <authorList>
            <consortium name="The Broad Institute Genomics Platform"/>
            <consortium name="The Broad Institute Genome Sequencing Center for Infectious Disease"/>
            <person name="Wu L."/>
            <person name="Ma J."/>
        </authorList>
    </citation>
    <scope>NUCLEOTIDE SEQUENCE [LARGE SCALE GENOMIC DNA]</scope>
    <source>
        <strain evidence="8 9">JCM 6835</strain>
    </source>
</reference>
<evidence type="ECO:0000313" key="8">
    <source>
        <dbReference type="EMBL" id="GAA2661616.1"/>
    </source>
</evidence>
<keyword evidence="9" id="KW-1185">Reference proteome</keyword>
<dbReference type="Pfam" id="PF08044">
    <property type="entry name" value="DUF1707"/>
    <property type="match status" value="1"/>
</dbReference>